<name>A0A2P9ARE6_9HYPH</name>
<feature type="compositionally biased region" description="Pro residues" evidence="1">
    <location>
        <begin position="47"/>
        <end position="56"/>
    </location>
</feature>
<dbReference type="EMBL" id="FUIG01000044">
    <property type="protein sequence ID" value="SJM33719.1"/>
    <property type="molecule type" value="Genomic_DNA"/>
</dbReference>
<proteinExistence type="predicted"/>
<evidence type="ECO:0000256" key="1">
    <source>
        <dbReference type="SAM" id="MobiDB-lite"/>
    </source>
</evidence>
<gene>
    <name evidence="2" type="ORF">BQ8482_360120</name>
</gene>
<dbReference type="Proteomes" id="UP000245698">
    <property type="component" value="Unassembled WGS sequence"/>
</dbReference>
<sequence length="75" mass="7995">MKRRILPQEGTALSNLLITVVRKPTAKVTRHSPFCLPAGTLSAPRPGRTPPGPALPPATGTESTRRPLQDGKMIS</sequence>
<dbReference type="RefSeq" id="WP_123150396.1">
    <property type="nucleotide sequence ID" value="NZ_FUIG01000044.1"/>
</dbReference>
<evidence type="ECO:0000313" key="3">
    <source>
        <dbReference type="Proteomes" id="UP000245698"/>
    </source>
</evidence>
<protein>
    <submittedName>
        <fullName evidence="2">Uncharacterized protein</fullName>
    </submittedName>
</protein>
<accession>A0A2P9ARE6</accession>
<organism evidence="2 3">
    <name type="scientific">Mesorhizobium delmotii</name>
    <dbReference type="NCBI Taxonomy" id="1631247"/>
    <lineage>
        <taxon>Bacteria</taxon>
        <taxon>Pseudomonadati</taxon>
        <taxon>Pseudomonadota</taxon>
        <taxon>Alphaproteobacteria</taxon>
        <taxon>Hyphomicrobiales</taxon>
        <taxon>Phyllobacteriaceae</taxon>
        <taxon>Mesorhizobium</taxon>
    </lineage>
</organism>
<evidence type="ECO:0000313" key="2">
    <source>
        <dbReference type="EMBL" id="SJM33719.1"/>
    </source>
</evidence>
<dbReference type="AlphaFoldDB" id="A0A2P9ARE6"/>
<reference evidence="3" key="1">
    <citation type="submission" date="2016-12" db="EMBL/GenBank/DDBJ databases">
        <authorList>
            <person name="Brunel B."/>
        </authorList>
    </citation>
    <scope>NUCLEOTIDE SEQUENCE [LARGE SCALE GENOMIC DNA]</scope>
</reference>
<keyword evidence="3" id="KW-1185">Reference proteome</keyword>
<feature type="region of interest" description="Disordered" evidence="1">
    <location>
        <begin position="31"/>
        <end position="75"/>
    </location>
</feature>